<keyword evidence="2" id="KW-1133">Transmembrane helix</keyword>
<name>A0A066XTX2_COLSU</name>
<dbReference type="STRING" id="1173701.A0A066XTX2"/>
<dbReference type="AlphaFoldDB" id="A0A066XTX2"/>
<dbReference type="HOGENOM" id="CLU_1378038_0_0_1"/>
<dbReference type="EMBL" id="JMSE01000543">
    <property type="protein sequence ID" value="KDN69181.1"/>
    <property type="molecule type" value="Genomic_DNA"/>
</dbReference>
<sequence length="198" mass="21168">MLPTAAIVALVASTFSLRSRRSGRLGIRSSSTSAFPATTSSGMTLTSASSVPSALEPVIPSPTRGHVLTSMEPTAKPGTTQDNTLEGPGLSTAAKAGIGAGAGAGVVLLVVIVSLLRKVRSQKKVLQSHHAWQESHRWPEMYQEPQMQCAYYSNGQPERWAPPRAREDKAPLALNGSYEMDAQPTKQHWARIELPANI</sequence>
<comment type="caution">
    <text evidence="3">The sequence shown here is derived from an EMBL/GenBank/DDBJ whole genome shotgun (WGS) entry which is preliminary data.</text>
</comment>
<keyword evidence="2" id="KW-0812">Transmembrane</keyword>
<feature type="compositionally biased region" description="Polar residues" evidence="1">
    <location>
        <begin position="42"/>
        <end position="52"/>
    </location>
</feature>
<protein>
    <submittedName>
        <fullName evidence="3">Uncharacterized protein</fullName>
    </submittedName>
</protein>
<keyword evidence="4" id="KW-1185">Reference proteome</keyword>
<gene>
    <name evidence="3" type="ORF">CSUB01_12292</name>
</gene>
<evidence type="ECO:0000256" key="1">
    <source>
        <dbReference type="SAM" id="MobiDB-lite"/>
    </source>
</evidence>
<feature type="region of interest" description="Disordered" evidence="1">
    <location>
        <begin position="27"/>
        <end position="88"/>
    </location>
</feature>
<organism evidence="3 4">
    <name type="scientific">Colletotrichum sublineola</name>
    <name type="common">Sorghum anthracnose fungus</name>
    <dbReference type="NCBI Taxonomy" id="1173701"/>
    <lineage>
        <taxon>Eukaryota</taxon>
        <taxon>Fungi</taxon>
        <taxon>Dikarya</taxon>
        <taxon>Ascomycota</taxon>
        <taxon>Pezizomycotina</taxon>
        <taxon>Sordariomycetes</taxon>
        <taxon>Hypocreomycetidae</taxon>
        <taxon>Glomerellales</taxon>
        <taxon>Glomerellaceae</taxon>
        <taxon>Colletotrichum</taxon>
        <taxon>Colletotrichum graminicola species complex</taxon>
    </lineage>
</organism>
<proteinExistence type="predicted"/>
<reference evidence="4" key="1">
    <citation type="journal article" date="2014" name="Genome Announc.">
        <title>Draft genome sequence of Colletotrichum sublineola, a destructive pathogen of cultivated sorghum.</title>
        <authorList>
            <person name="Baroncelli R."/>
            <person name="Sanz-Martin J.M."/>
            <person name="Rech G.E."/>
            <person name="Sukno S.A."/>
            <person name="Thon M.R."/>
        </authorList>
    </citation>
    <scope>NUCLEOTIDE SEQUENCE [LARGE SCALE GENOMIC DNA]</scope>
    <source>
        <strain evidence="4">TX430BB</strain>
    </source>
</reference>
<feature type="compositionally biased region" description="Low complexity" evidence="1">
    <location>
        <begin position="27"/>
        <end position="41"/>
    </location>
</feature>
<feature type="transmembrane region" description="Helical" evidence="2">
    <location>
        <begin position="96"/>
        <end position="116"/>
    </location>
</feature>
<dbReference type="Proteomes" id="UP000027238">
    <property type="component" value="Unassembled WGS sequence"/>
</dbReference>
<keyword evidence="2" id="KW-0472">Membrane</keyword>
<evidence type="ECO:0000313" key="3">
    <source>
        <dbReference type="EMBL" id="KDN69181.1"/>
    </source>
</evidence>
<accession>A0A066XTX2</accession>
<evidence type="ECO:0000313" key="4">
    <source>
        <dbReference type="Proteomes" id="UP000027238"/>
    </source>
</evidence>
<evidence type="ECO:0000256" key="2">
    <source>
        <dbReference type="SAM" id="Phobius"/>
    </source>
</evidence>